<evidence type="ECO:0000313" key="3">
    <source>
        <dbReference type="Proteomes" id="UP000238762"/>
    </source>
</evidence>
<proteinExistence type="predicted"/>
<feature type="transmembrane region" description="Helical" evidence="1">
    <location>
        <begin position="80"/>
        <end position="100"/>
    </location>
</feature>
<keyword evidence="1" id="KW-0812">Transmembrane</keyword>
<name>A0A2T1C3F1_9CYAN</name>
<reference evidence="2 3" key="1">
    <citation type="submission" date="2018-02" db="EMBL/GenBank/DDBJ databases">
        <authorList>
            <person name="Cohen D.B."/>
            <person name="Kent A.D."/>
        </authorList>
    </citation>
    <scope>NUCLEOTIDE SEQUENCE [LARGE SCALE GENOMIC DNA]</scope>
    <source>
        <strain evidence="2 3">CCAP 1448/3</strain>
    </source>
</reference>
<protein>
    <submittedName>
        <fullName evidence="2">Uncharacterized protein</fullName>
    </submittedName>
</protein>
<keyword evidence="1" id="KW-1133">Transmembrane helix</keyword>
<accession>A0A2T1C3F1</accession>
<organism evidence="2 3">
    <name type="scientific">Merismopedia glauca CCAP 1448/3</name>
    <dbReference type="NCBI Taxonomy" id="1296344"/>
    <lineage>
        <taxon>Bacteria</taxon>
        <taxon>Bacillati</taxon>
        <taxon>Cyanobacteriota</taxon>
        <taxon>Cyanophyceae</taxon>
        <taxon>Synechococcales</taxon>
        <taxon>Merismopediaceae</taxon>
        <taxon>Merismopedia</taxon>
    </lineage>
</organism>
<dbReference type="AlphaFoldDB" id="A0A2T1C3F1"/>
<dbReference type="Proteomes" id="UP000238762">
    <property type="component" value="Unassembled WGS sequence"/>
</dbReference>
<feature type="transmembrane region" description="Helical" evidence="1">
    <location>
        <begin position="57"/>
        <end position="74"/>
    </location>
</feature>
<dbReference type="OrthoDB" id="570036at2"/>
<dbReference type="EMBL" id="PVWJ01000049">
    <property type="protein sequence ID" value="PSB02792.1"/>
    <property type="molecule type" value="Genomic_DNA"/>
</dbReference>
<reference evidence="2 3" key="2">
    <citation type="submission" date="2018-03" db="EMBL/GenBank/DDBJ databases">
        <title>The ancient ancestry and fast evolution of plastids.</title>
        <authorList>
            <person name="Moore K.R."/>
            <person name="Magnabosco C."/>
            <person name="Momper L."/>
            <person name="Gold D.A."/>
            <person name="Bosak T."/>
            <person name="Fournier G.P."/>
        </authorList>
    </citation>
    <scope>NUCLEOTIDE SEQUENCE [LARGE SCALE GENOMIC DNA]</scope>
    <source>
        <strain evidence="2 3">CCAP 1448/3</strain>
    </source>
</reference>
<evidence type="ECO:0000313" key="2">
    <source>
        <dbReference type="EMBL" id="PSB02792.1"/>
    </source>
</evidence>
<comment type="caution">
    <text evidence="2">The sequence shown here is derived from an EMBL/GenBank/DDBJ whole genome shotgun (WGS) entry which is preliminary data.</text>
</comment>
<evidence type="ECO:0000256" key="1">
    <source>
        <dbReference type="SAM" id="Phobius"/>
    </source>
</evidence>
<keyword evidence="1" id="KW-0472">Membrane</keyword>
<sequence length="294" mass="33538">MWNRQSYPVVVYPPLLLSLKIDALAQRGINTPKVVNHELSQFNVKTTIQVPHNTYQYLWATYLAALVAIAYRLFLLKGFGLLLVLSFIFLIVVGVQKYLTGRSRVKFIIKTKLKTTTTKSSSIAQQLSGKIITADGVSTAPAGVSEAKFKTYLERYFTVKQNLKFSIPGTTLSYTPDFLIIDESGIIIDVEVDEPYEGKTKTPHHCFDKPQDKNRDEFFRQGNIITIRFAEEQVVKEPLACCQFISGVLERVTGTMDTGRFSKIDRIKPVNRWNTKQAKIMAKKDYRYKYISEN</sequence>
<keyword evidence="3" id="KW-1185">Reference proteome</keyword>
<gene>
    <name evidence="2" type="ORF">C7B64_11610</name>
</gene>
<dbReference type="RefSeq" id="WP_106288818.1">
    <property type="nucleotide sequence ID" value="NZ_CAWNTC010000039.1"/>
</dbReference>